<dbReference type="Gene3D" id="2.60.120.1350">
    <property type="entry name" value="Protein of unknown function DUF4465"/>
    <property type="match status" value="1"/>
</dbReference>
<gene>
    <name evidence="2" type="ORF">IAD18_05690</name>
</gene>
<name>A0A9D1INB1_9BACT</name>
<proteinExistence type="predicted"/>
<accession>A0A9D1INB1</accession>
<reference evidence="2" key="2">
    <citation type="journal article" date="2021" name="PeerJ">
        <title>Extensive microbial diversity within the chicken gut microbiome revealed by metagenomics and culture.</title>
        <authorList>
            <person name="Gilroy R."/>
            <person name="Ravi A."/>
            <person name="Getino M."/>
            <person name="Pursley I."/>
            <person name="Horton D.L."/>
            <person name="Alikhan N.F."/>
            <person name="Baker D."/>
            <person name="Gharbi K."/>
            <person name="Hall N."/>
            <person name="Watson M."/>
            <person name="Adriaenssens E.M."/>
            <person name="Foster-Nyarko E."/>
            <person name="Jarju S."/>
            <person name="Secka A."/>
            <person name="Antonio M."/>
            <person name="Oren A."/>
            <person name="Chaudhuri R.R."/>
            <person name="La Ragione R."/>
            <person name="Hildebrand F."/>
            <person name="Pallen M.J."/>
        </authorList>
    </citation>
    <scope>NUCLEOTIDE SEQUENCE</scope>
    <source>
        <strain evidence="2">17073</strain>
    </source>
</reference>
<comment type="caution">
    <text evidence="2">The sequence shown here is derived from an EMBL/GenBank/DDBJ whole genome shotgun (WGS) entry which is preliminary data.</text>
</comment>
<dbReference type="PROSITE" id="PS51257">
    <property type="entry name" value="PROKAR_LIPOPROTEIN"/>
    <property type="match status" value="1"/>
</dbReference>
<evidence type="ECO:0000313" key="2">
    <source>
        <dbReference type="EMBL" id="HIU39139.1"/>
    </source>
</evidence>
<dbReference type="InterPro" id="IPR027828">
    <property type="entry name" value="DUF4465"/>
</dbReference>
<evidence type="ECO:0000313" key="3">
    <source>
        <dbReference type="Proteomes" id="UP000824076"/>
    </source>
</evidence>
<dbReference type="AlphaFoldDB" id="A0A9D1INB1"/>
<dbReference type="Proteomes" id="UP000824076">
    <property type="component" value="Unassembled WGS sequence"/>
</dbReference>
<keyword evidence="1" id="KW-0732">Signal</keyword>
<reference evidence="2" key="1">
    <citation type="submission" date="2020-10" db="EMBL/GenBank/DDBJ databases">
        <authorList>
            <person name="Gilroy R."/>
        </authorList>
    </citation>
    <scope>NUCLEOTIDE SEQUENCE</scope>
    <source>
        <strain evidence="2">17073</strain>
    </source>
</reference>
<sequence length="266" mass="29042">MNKKLLRLFLLPLGSAVLLAASSCSDEPDNTVTVSLSNAALQYDESGVWVDCQNPAAGNVVCQNVSFSHSAESSEWGTFWSGFCPSRSNDMADYSDGNWLDHQWGVMSGGGIAGLGTPFLVAYWNSSEGENPGDAASLQMRMADNALFSIRSVYVNNSTYTYYTMKNGNAYSKKFDSGDWLKLLFYGVTESGAVTEPVEFYLADYRDSNSASWTMVKDWTQVNLEALNAKGALRYVYVQMASSDSGVFGMNTPGYFALDGLQIVLE</sequence>
<dbReference type="EMBL" id="DVMS01000161">
    <property type="protein sequence ID" value="HIU39139.1"/>
    <property type="molecule type" value="Genomic_DNA"/>
</dbReference>
<dbReference type="Pfam" id="PF14717">
    <property type="entry name" value="DUF4465"/>
    <property type="match status" value="1"/>
</dbReference>
<organism evidence="2 3">
    <name type="scientific">Candidatus Limisoma intestinavium</name>
    <dbReference type="NCBI Taxonomy" id="2840856"/>
    <lineage>
        <taxon>Bacteria</taxon>
        <taxon>Pseudomonadati</taxon>
        <taxon>Bacteroidota</taxon>
        <taxon>Bacteroidia</taxon>
        <taxon>Bacteroidales</taxon>
        <taxon>Candidatus Limisoma</taxon>
    </lineage>
</organism>
<protein>
    <submittedName>
        <fullName evidence="2">DUF4465 domain-containing protein</fullName>
    </submittedName>
</protein>
<feature type="chain" id="PRO_5039556485" evidence="1">
    <location>
        <begin position="21"/>
        <end position="266"/>
    </location>
</feature>
<feature type="signal peptide" evidence="1">
    <location>
        <begin position="1"/>
        <end position="20"/>
    </location>
</feature>
<evidence type="ECO:0000256" key="1">
    <source>
        <dbReference type="SAM" id="SignalP"/>
    </source>
</evidence>